<dbReference type="AlphaFoldDB" id="A0A0D8LDY3"/>
<dbReference type="Proteomes" id="UP000032582">
    <property type="component" value="Unassembled WGS sequence"/>
</dbReference>
<protein>
    <submittedName>
        <fullName evidence="1">Uncharacterized protein</fullName>
    </submittedName>
</protein>
<proteinExistence type="predicted"/>
<evidence type="ECO:0000313" key="1">
    <source>
        <dbReference type="EMBL" id="KJF78978.1"/>
    </source>
</evidence>
<evidence type="ECO:0000313" key="2">
    <source>
        <dbReference type="Proteomes" id="UP000032582"/>
    </source>
</evidence>
<organism evidence="1 2">
    <name type="scientific">Morganella morganii</name>
    <name type="common">Proteus morganii</name>
    <dbReference type="NCBI Taxonomy" id="582"/>
    <lineage>
        <taxon>Bacteria</taxon>
        <taxon>Pseudomonadati</taxon>
        <taxon>Pseudomonadota</taxon>
        <taxon>Gammaproteobacteria</taxon>
        <taxon>Enterobacterales</taxon>
        <taxon>Morganellaceae</taxon>
        <taxon>Morganella</taxon>
    </lineage>
</organism>
<dbReference type="PATRIC" id="fig|582.24.peg.694"/>
<comment type="caution">
    <text evidence="1">The sequence shown here is derived from an EMBL/GenBank/DDBJ whole genome shotgun (WGS) entry which is preliminary data.</text>
</comment>
<gene>
    <name evidence="1" type="ORF">UA45_02355</name>
</gene>
<reference evidence="1 2" key="1">
    <citation type="submission" date="2015-02" db="EMBL/GenBank/DDBJ databases">
        <title>Whole genome shotgun sequencing of cultured foodborne pathogen.</title>
        <authorList>
            <person name="Timme R."/>
            <person name="Allard M.W."/>
            <person name="Strain E."/>
            <person name="Evans P.S."/>
            <person name="Brown E."/>
        </authorList>
    </citation>
    <scope>NUCLEOTIDE SEQUENCE [LARGE SCALE GENOMIC DNA]</scope>
    <source>
        <strain evidence="1 2">GCSL-TSO-24</strain>
    </source>
</reference>
<name>A0A0D8LDY3_MORMO</name>
<dbReference type="EMBL" id="JZSH01000012">
    <property type="protein sequence ID" value="KJF78978.1"/>
    <property type="molecule type" value="Genomic_DNA"/>
</dbReference>
<sequence>MTLTFTPQIPGSVIDPSGNTLARLSEITEPDNRAITRPVCGEAPDVLSRQRITEILRPV</sequence>
<accession>A0A0D8LDY3</accession>